<keyword evidence="3" id="KW-0645">Protease</keyword>
<evidence type="ECO:0000256" key="7">
    <source>
        <dbReference type="ARBA" id="ARBA00023049"/>
    </source>
</evidence>
<comment type="catalytic activity">
    <reaction evidence="15">
        <text>Xaa-L-Pro dipeptide + H2O = an L-alpha-amino acid + L-proline</text>
        <dbReference type="Rhea" id="RHEA:76407"/>
        <dbReference type="ChEBI" id="CHEBI:15377"/>
        <dbReference type="ChEBI" id="CHEBI:59869"/>
        <dbReference type="ChEBI" id="CHEBI:60039"/>
        <dbReference type="ChEBI" id="CHEBI:195196"/>
        <dbReference type="EC" id="3.4.13.9"/>
    </reaction>
</comment>
<keyword evidence="7" id="KW-0482">Metalloprotease</keyword>
<evidence type="ECO:0000256" key="13">
    <source>
        <dbReference type="ARBA" id="ARBA00044284"/>
    </source>
</evidence>
<dbReference type="Pfam" id="PF05195">
    <property type="entry name" value="AMP_N"/>
    <property type="match status" value="1"/>
</dbReference>
<keyword evidence="6" id="KW-0224">Dipeptidase</keyword>
<evidence type="ECO:0000256" key="10">
    <source>
        <dbReference type="ARBA" id="ARBA00044051"/>
    </source>
</evidence>
<name>A0A1I8G4L0_9PLAT</name>
<evidence type="ECO:0000256" key="15">
    <source>
        <dbReference type="ARBA" id="ARBA00048994"/>
    </source>
</evidence>
<keyword evidence="8" id="KW-0464">Manganese</keyword>
<dbReference type="InterPro" id="IPR000994">
    <property type="entry name" value="Pept_M24"/>
</dbReference>
<evidence type="ECO:0000256" key="14">
    <source>
        <dbReference type="ARBA" id="ARBA00044351"/>
    </source>
</evidence>
<sequence length="500" mass="55325">MAGACDRTEPVFSMGAGTLSVPMTLHAQNRRRLCERLRTDAAAAAAPGIVLLQGETELPRNGTDVTYNFHQDSFFHWAFGVLEPDCYGAIDVATGRSYIFMPRLPDEYAIWMGRLQTTEDFRRKYAVDEVHYVDEIPKVLASLGQASAPPTLLTLSGVNSDSRLRTREAAFDGIGEFPVDRERLYEAICECRVIKTDLELEVLRYSNRVSSEAHRRVMRAVRPGWREYQAESTFQHYCYHTGGMRHVAYTCIGASGCNCAVLHYGHAGAPNERLINNGDMCLFDMGGEYYGYASDITCSFPVNGKFTPNQRLVYEAVLDANRAVLAAFRPGASWPDLHLLSLRIILRHLIEMGILKGDLDEMMAVKLGAVFMPHGLGHLMGLDVHDVGGYPNGGSRSTDPNLRSLRTLRTLEAGMVLTIEPGLYFQDALLDRALANPEQARFFNVDRLAEFRGTGGVRIEDDVVVTADGAELMTDVPRTVDEIEAFMAGREADSAGKPAP</sequence>
<dbReference type="Pfam" id="PF00557">
    <property type="entry name" value="Peptidase_M24"/>
    <property type="match status" value="1"/>
</dbReference>
<comment type="subunit">
    <text evidence="2">Homodimer.</text>
</comment>
<accession>A0A1I8G4L0</accession>
<dbReference type="WBParaSite" id="maker-uti_cns_0000728-snap-gene-0.2-mRNA-1">
    <property type="protein sequence ID" value="maker-uti_cns_0000728-snap-gene-0.2-mRNA-1"/>
    <property type="gene ID" value="maker-uti_cns_0000728-snap-gene-0.2"/>
</dbReference>
<dbReference type="GO" id="GO:0030145">
    <property type="term" value="F:manganese ion binding"/>
    <property type="evidence" value="ECO:0007669"/>
    <property type="project" value="InterPro"/>
</dbReference>
<feature type="domain" description="Aminopeptidase P N-terminal" evidence="16">
    <location>
        <begin position="21"/>
        <end position="163"/>
    </location>
</feature>
<evidence type="ECO:0000256" key="12">
    <source>
        <dbReference type="ARBA" id="ARBA00044252"/>
    </source>
</evidence>
<evidence type="ECO:0000259" key="16">
    <source>
        <dbReference type="SMART" id="SM01011"/>
    </source>
</evidence>
<dbReference type="GO" id="GO:0006508">
    <property type="term" value="P:proteolysis"/>
    <property type="evidence" value="ECO:0007669"/>
    <property type="project" value="UniProtKB-KW"/>
</dbReference>
<dbReference type="InterPro" id="IPR007865">
    <property type="entry name" value="Aminopep_P_N"/>
</dbReference>
<protein>
    <recommendedName>
        <fullName evidence="11">Xaa-Pro dipeptidase</fullName>
        <ecNumber evidence="10">3.4.13.9</ecNumber>
    </recommendedName>
    <alternativeName>
        <fullName evidence="14">Imidodipeptidase</fullName>
    </alternativeName>
    <alternativeName>
        <fullName evidence="12">Peptidase D</fullName>
    </alternativeName>
    <alternativeName>
        <fullName evidence="13">Proline dipeptidase</fullName>
    </alternativeName>
</protein>
<evidence type="ECO:0000256" key="5">
    <source>
        <dbReference type="ARBA" id="ARBA00022801"/>
    </source>
</evidence>
<dbReference type="GO" id="GO:0070006">
    <property type="term" value="F:metalloaminopeptidase activity"/>
    <property type="evidence" value="ECO:0007669"/>
    <property type="project" value="InterPro"/>
</dbReference>
<organism evidence="17 19">
    <name type="scientific">Macrostomum lignano</name>
    <dbReference type="NCBI Taxonomy" id="282301"/>
    <lineage>
        <taxon>Eukaryota</taxon>
        <taxon>Metazoa</taxon>
        <taxon>Spiralia</taxon>
        <taxon>Lophotrochozoa</taxon>
        <taxon>Platyhelminthes</taxon>
        <taxon>Rhabditophora</taxon>
        <taxon>Macrostomorpha</taxon>
        <taxon>Macrostomida</taxon>
        <taxon>Macrostomidae</taxon>
        <taxon>Macrostomum</taxon>
    </lineage>
</organism>
<evidence type="ECO:0000256" key="9">
    <source>
        <dbReference type="ARBA" id="ARBA00043990"/>
    </source>
</evidence>
<dbReference type="Gene3D" id="3.90.230.10">
    <property type="entry name" value="Creatinase/methionine aminopeptidase superfamily"/>
    <property type="match status" value="1"/>
</dbReference>
<dbReference type="EC" id="3.4.13.9" evidence="10"/>
<dbReference type="PANTHER" id="PTHR48480:SF2">
    <property type="entry name" value="PEPTIDASE D"/>
    <property type="match status" value="1"/>
</dbReference>
<evidence type="ECO:0000256" key="4">
    <source>
        <dbReference type="ARBA" id="ARBA00022723"/>
    </source>
</evidence>
<comment type="similarity">
    <text evidence="9">Belongs to the peptidase M24B family. Eukaryotic-type prolidase subfamily.</text>
</comment>
<reference evidence="18 19" key="1">
    <citation type="submission" date="2016-11" db="UniProtKB">
        <authorList>
            <consortium name="WormBaseParasite"/>
        </authorList>
    </citation>
    <scope>IDENTIFICATION</scope>
</reference>
<dbReference type="WBParaSite" id="maker-uti_cns_0000250-snap-gene-2.15-mRNA-1">
    <property type="protein sequence ID" value="maker-uti_cns_0000250-snap-gene-2.15-mRNA-1"/>
    <property type="gene ID" value="maker-uti_cns_0000250-snap-gene-2.15"/>
</dbReference>
<keyword evidence="4" id="KW-0479">Metal-binding</keyword>
<evidence type="ECO:0000313" key="17">
    <source>
        <dbReference type="Proteomes" id="UP000095280"/>
    </source>
</evidence>
<evidence type="ECO:0000256" key="2">
    <source>
        <dbReference type="ARBA" id="ARBA00011738"/>
    </source>
</evidence>
<dbReference type="SUPFAM" id="SSF53092">
    <property type="entry name" value="Creatinase/prolidase N-terminal domain"/>
    <property type="match status" value="1"/>
</dbReference>
<proteinExistence type="inferred from homology"/>
<evidence type="ECO:0000256" key="8">
    <source>
        <dbReference type="ARBA" id="ARBA00023211"/>
    </source>
</evidence>
<dbReference type="Proteomes" id="UP000095280">
    <property type="component" value="Unplaced"/>
</dbReference>
<evidence type="ECO:0000256" key="6">
    <source>
        <dbReference type="ARBA" id="ARBA00022997"/>
    </source>
</evidence>
<evidence type="ECO:0000313" key="19">
    <source>
        <dbReference type="WBParaSite" id="maker-uti_cns_0000728-snap-gene-0.2-mRNA-1"/>
    </source>
</evidence>
<keyword evidence="5" id="KW-0378">Hydrolase</keyword>
<evidence type="ECO:0000313" key="18">
    <source>
        <dbReference type="WBParaSite" id="maker-uti_cns_0000250-snap-gene-2.15-mRNA-1"/>
    </source>
</evidence>
<keyword evidence="17" id="KW-1185">Reference proteome</keyword>
<dbReference type="SUPFAM" id="SSF55920">
    <property type="entry name" value="Creatinase/aminopeptidase"/>
    <property type="match status" value="1"/>
</dbReference>
<dbReference type="Gene3D" id="3.40.350.10">
    <property type="entry name" value="Creatinase/prolidase N-terminal domain"/>
    <property type="match status" value="1"/>
</dbReference>
<dbReference type="InterPro" id="IPR029149">
    <property type="entry name" value="Creatin/AminoP/Spt16_N"/>
</dbReference>
<evidence type="ECO:0000256" key="11">
    <source>
        <dbReference type="ARBA" id="ARBA00044141"/>
    </source>
</evidence>
<dbReference type="FunFam" id="3.90.230.10:FF:000002">
    <property type="entry name" value="Xaa-Pro aminopeptidase 3"/>
    <property type="match status" value="1"/>
</dbReference>
<dbReference type="GO" id="GO:0102009">
    <property type="term" value="F:proline dipeptidase activity"/>
    <property type="evidence" value="ECO:0007669"/>
    <property type="project" value="UniProtKB-EC"/>
</dbReference>
<evidence type="ECO:0000256" key="1">
    <source>
        <dbReference type="ARBA" id="ARBA00001936"/>
    </source>
</evidence>
<dbReference type="SMART" id="SM01011">
    <property type="entry name" value="AMP_N"/>
    <property type="match status" value="1"/>
</dbReference>
<dbReference type="CDD" id="cd01087">
    <property type="entry name" value="Prolidase"/>
    <property type="match status" value="1"/>
</dbReference>
<dbReference type="InterPro" id="IPR052433">
    <property type="entry name" value="X-Pro_dipept-like"/>
</dbReference>
<dbReference type="AlphaFoldDB" id="A0A1I8G4L0"/>
<comment type="cofactor">
    <cofactor evidence="1">
        <name>Mn(2+)</name>
        <dbReference type="ChEBI" id="CHEBI:29035"/>
    </cofactor>
</comment>
<dbReference type="OrthoDB" id="10261878at2759"/>
<dbReference type="InterPro" id="IPR036005">
    <property type="entry name" value="Creatinase/aminopeptidase-like"/>
</dbReference>
<evidence type="ECO:0000256" key="3">
    <source>
        <dbReference type="ARBA" id="ARBA00022670"/>
    </source>
</evidence>
<dbReference type="STRING" id="282301.A0A1I8G4L0"/>
<dbReference type="PANTHER" id="PTHR48480">
    <property type="match status" value="1"/>
</dbReference>